<gene>
    <name evidence="2" type="ORF">GCM10010964_21660</name>
</gene>
<feature type="signal peptide" evidence="1">
    <location>
        <begin position="1"/>
        <end position="21"/>
    </location>
</feature>
<organism evidence="2 3">
    <name type="scientific">Caldovatus sediminis</name>
    <dbReference type="NCBI Taxonomy" id="2041189"/>
    <lineage>
        <taxon>Bacteria</taxon>
        <taxon>Pseudomonadati</taxon>
        <taxon>Pseudomonadota</taxon>
        <taxon>Alphaproteobacteria</taxon>
        <taxon>Acetobacterales</taxon>
        <taxon>Roseomonadaceae</taxon>
        <taxon>Caldovatus</taxon>
    </lineage>
</organism>
<evidence type="ECO:0000313" key="2">
    <source>
        <dbReference type="EMBL" id="GGG33437.1"/>
    </source>
</evidence>
<protein>
    <submittedName>
        <fullName evidence="2">Uncharacterized protein</fullName>
    </submittedName>
</protein>
<keyword evidence="1" id="KW-0732">Signal</keyword>
<evidence type="ECO:0000256" key="1">
    <source>
        <dbReference type="SAM" id="SignalP"/>
    </source>
</evidence>
<reference evidence="2 3" key="1">
    <citation type="journal article" date="2014" name="Int. J. Syst. Evol. Microbiol.">
        <title>Complete genome sequence of Corynebacterium casei LMG S-19264T (=DSM 44701T), isolated from a smear-ripened cheese.</title>
        <authorList>
            <consortium name="US DOE Joint Genome Institute (JGI-PGF)"/>
            <person name="Walter F."/>
            <person name="Albersmeier A."/>
            <person name="Kalinowski J."/>
            <person name="Ruckert C."/>
        </authorList>
    </citation>
    <scope>NUCLEOTIDE SEQUENCE [LARGE SCALE GENOMIC DNA]</scope>
    <source>
        <strain evidence="2 3">CGMCC 1.16330</strain>
    </source>
</reference>
<dbReference type="Proteomes" id="UP000597507">
    <property type="component" value="Unassembled WGS sequence"/>
</dbReference>
<evidence type="ECO:0000313" key="3">
    <source>
        <dbReference type="Proteomes" id="UP000597507"/>
    </source>
</evidence>
<dbReference type="EMBL" id="BMKS01000005">
    <property type="protein sequence ID" value="GGG33437.1"/>
    <property type="molecule type" value="Genomic_DNA"/>
</dbReference>
<comment type="caution">
    <text evidence="2">The sequence shown here is derived from an EMBL/GenBank/DDBJ whole genome shotgun (WGS) entry which is preliminary data.</text>
</comment>
<name>A0A8J3EB46_9PROT</name>
<sequence>MRIPAFTMAAAMLGVAGAVQAQPGQADTQAIIPGVCQSVVVSGRGAACMPSPRVLYVSLAGGGITYHIGLADGRILSFIGDIEEQRTLNEYWLHLALVRVGTHARYQSAEAEGTCRINLTTTGTVVNRILCDATDVGGNRFVLDFRGTGERVVFSRSR</sequence>
<keyword evidence="3" id="KW-1185">Reference proteome</keyword>
<dbReference type="RefSeq" id="WP_188900028.1">
    <property type="nucleotide sequence ID" value="NZ_BMKS01000005.1"/>
</dbReference>
<feature type="chain" id="PRO_5035279889" evidence="1">
    <location>
        <begin position="22"/>
        <end position="158"/>
    </location>
</feature>
<dbReference type="AlphaFoldDB" id="A0A8J3EB46"/>
<proteinExistence type="predicted"/>
<accession>A0A8J3EB46</accession>